<feature type="domain" description="Peptidase M20 dimerisation" evidence="3">
    <location>
        <begin position="173"/>
        <end position="260"/>
    </location>
</feature>
<protein>
    <submittedName>
        <fullName evidence="4">Acetylornithine deacetylase/succinyldiaminopimelate desuccinylase-like deacylase</fullName>
    </submittedName>
</protein>
<keyword evidence="1" id="KW-0479">Metal-binding</keyword>
<evidence type="ECO:0000313" key="5">
    <source>
        <dbReference type="Proteomes" id="UP000215027"/>
    </source>
</evidence>
<evidence type="ECO:0000256" key="2">
    <source>
        <dbReference type="ARBA" id="ARBA00022801"/>
    </source>
</evidence>
<evidence type="ECO:0000256" key="1">
    <source>
        <dbReference type="ARBA" id="ARBA00022723"/>
    </source>
</evidence>
<dbReference type="InterPro" id="IPR036264">
    <property type="entry name" value="Bact_exopeptidase_dim_dom"/>
</dbReference>
<gene>
    <name evidence="4" type="ORF">CFX0092_A1854</name>
</gene>
<keyword evidence="2" id="KW-0378">Hydrolase</keyword>
<dbReference type="Pfam" id="PF01546">
    <property type="entry name" value="Peptidase_M20"/>
    <property type="match status" value="1"/>
</dbReference>
<dbReference type="PANTHER" id="PTHR43808">
    <property type="entry name" value="ACETYLORNITHINE DEACETYLASE"/>
    <property type="match status" value="1"/>
</dbReference>
<sequence>MDWEQLQADCLDFAQRLIRTPSMPGAEAAIAAVIADELRRLGYDEVWGDARGNVYGRVFGHDRSLPALALNTHLDHVDPGDPALWPSPPFAAVVQDGRLVGRGACDIKGPLAVQVYSAAGLLRAGERPRRDVVFCGVVEEEVGGAGALYWAEHLDYPVELVILGEPSSNTLAVGHRGIVQFWLTFHGRSAHASAPERADNPNYALAAFLERLQGAVGELGVHPVLGPTTVAPTIVKVDTTSTNVIPAWTRVLLDVRTAAESVDSLRVFIDRLAGPSAHTLSYEDGMEPTTMAPSSAPIAGFYTPPDSPLVARARAALGRGMGREVELTRYRFATDGRHLALYGIPVLGFAPGDEEMAHTAGECIRLDQMAEALRGHVQLLREF</sequence>
<dbReference type="OrthoDB" id="9792335at2"/>
<evidence type="ECO:0000259" key="3">
    <source>
        <dbReference type="Pfam" id="PF07687"/>
    </source>
</evidence>
<dbReference type="InterPro" id="IPR002933">
    <property type="entry name" value="Peptidase_M20"/>
</dbReference>
<dbReference type="AlphaFoldDB" id="A0A160T2D3"/>
<dbReference type="Proteomes" id="UP000215027">
    <property type="component" value="Chromosome I"/>
</dbReference>
<dbReference type="RefSeq" id="WP_095043180.1">
    <property type="nucleotide sequence ID" value="NZ_LN890655.1"/>
</dbReference>
<reference evidence="4" key="1">
    <citation type="submission" date="2016-01" db="EMBL/GenBank/DDBJ databases">
        <authorList>
            <person name="Mcilroy J.S."/>
            <person name="Karst M S."/>
            <person name="Albertsen M."/>
        </authorList>
    </citation>
    <scope>NUCLEOTIDE SEQUENCE</scope>
    <source>
        <strain evidence="4">Cfx-K</strain>
    </source>
</reference>
<dbReference type="GO" id="GO:0016787">
    <property type="term" value="F:hydrolase activity"/>
    <property type="evidence" value="ECO:0007669"/>
    <property type="project" value="UniProtKB-KW"/>
</dbReference>
<dbReference type="GO" id="GO:0046872">
    <property type="term" value="F:metal ion binding"/>
    <property type="evidence" value="ECO:0007669"/>
    <property type="project" value="UniProtKB-KW"/>
</dbReference>
<dbReference type="SUPFAM" id="SSF55031">
    <property type="entry name" value="Bacterial exopeptidase dimerisation domain"/>
    <property type="match status" value="1"/>
</dbReference>
<dbReference type="Gene3D" id="3.30.70.360">
    <property type="match status" value="1"/>
</dbReference>
<name>A0A160T2D3_9CHLR</name>
<dbReference type="InterPro" id="IPR050072">
    <property type="entry name" value="Peptidase_M20A"/>
</dbReference>
<dbReference type="Pfam" id="PF07687">
    <property type="entry name" value="M20_dimer"/>
    <property type="match status" value="1"/>
</dbReference>
<dbReference type="KEGG" id="pbf:CFX0092_A1854"/>
<dbReference type="EMBL" id="LN890655">
    <property type="protein sequence ID" value="CUS03732.2"/>
    <property type="molecule type" value="Genomic_DNA"/>
</dbReference>
<evidence type="ECO:0000313" key="4">
    <source>
        <dbReference type="EMBL" id="CUS03732.2"/>
    </source>
</evidence>
<accession>A0A160T2D3</accession>
<dbReference type="InterPro" id="IPR011650">
    <property type="entry name" value="Peptidase_M20_dimer"/>
</dbReference>
<organism evidence="4 5">
    <name type="scientific">Candidatus Promineifilum breve</name>
    <dbReference type="NCBI Taxonomy" id="1806508"/>
    <lineage>
        <taxon>Bacteria</taxon>
        <taxon>Bacillati</taxon>
        <taxon>Chloroflexota</taxon>
        <taxon>Ardenticatenia</taxon>
        <taxon>Candidatus Promineifilales</taxon>
        <taxon>Candidatus Promineifilaceae</taxon>
        <taxon>Candidatus Promineifilum</taxon>
    </lineage>
</organism>
<dbReference type="SUPFAM" id="SSF53187">
    <property type="entry name" value="Zn-dependent exopeptidases"/>
    <property type="match status" value="1"/>
</dbReference>
<dbReference type="Gene3D" id="3.40.630.10">
    <property type="entry name" value="Zn peptidases"/>
    <property type="match status" value="2"/>
</dbReference>
<keyword evidence="5" id="KW-1185">Reference proteome</keyword>
<proteinExistence type="predicted"/>